<dbReference type="PANTHER" id="PTHR47178:SF5">
    <property type="entry name" value="FAD-BINDING DOMAIN-CONTAINING PROTEIN"/>
    <property type="match status" value="1"/>
</dbReference>
<dbReference type="EMBL" id="LT607411">
    <property type="protein sequence ID" value="SCE93201.1"/>
    <property type="molecule type" value="Genomic_DNA"/>
</dbReference>
<reference evidence="7" key="1">
    <citation type="submission" date="2016-06" db="EMBL/GenBank/DDBJ databases">
        <authorList>
            <person name="Varghese N."/>
            <person name="Submissions Spin"/>
        </authorList>
    </citation>
    <scope>NUCLEOTIDE SEQUENCE [LARGE SCALE GENOMIC DNA]</scope>
    <source>
        <strain evidence="7">DSM 43909</strain>
    </source>
</reference>
<accession>A0A1C4WB83</accession>
<organism evidence="6 7">
    <name type="scientific">Micromonospora viridifaciens</name>
    <dbReference type="NCBI Taxonomy" id="1881"/>
    <lineage>
        <taxon>Bacteria</taxon>
        <taxon>Bacillati</taxon>
        <taxon>Actinomycetota</taxon>
        <taxon>Actinomycetes</taxon>
        <taxon>Micromonosporales</taxon>
        <taxon>Micromonosporaceae</taxon>
        <taxon>Micromonospora</taxon>
    </lineage>
</organism>
<dbReference type="GO" id="GO:0004497">
    <property type="term" value="F:monooxygenase activity"/>
    <property type="evidence" value="ECO:0007669"/>
    <property type="project" value="UniProtKB-KW"/>
</dbReference>
<gene>
    <name evidence="6" type="ORF">GA0074695_2247</name>
</gene>
<keyword evidence="1" id="KW-0285">Flavoprotein</keyword>
<protein>
    <submittedName>
        <fullName evidence="6">2-polyprenyl-6-methoxyphenol hydroxylase</fullName>
    </submittedName>
</protein>
<dbReference type="AlphaFoldDB" id="A0A1C4WB83"/>
<dbReference type="PRINTS" id="PR00420">
    <property type="entry name" value="RNGMNOXGNASE"/>
</dbReference>
<dbReference type="Gene3D" id="3.50.50.60">
    <property type="entry name" value="FAD/NAD(P)-binding domain"/>
    <property type="match status" value="1"/>
</dbReference>
<evidence type="ECO:0000256" key="3">
    <source>
        <dbReference type="ARBA" id="ARBA00023002"/>
    </source>
</evidence>
<keyword evidence="3" id="KW-0560">Oxidoreductase</keyword>
<evidence type="ECO:0000259" key="5">
    <source>
        <dbReference type="Pfam" id="PF01494"/>
    </source>
</evidence>
<dbReference type="PANTHER" id="PTHR47178">
    <property type="entry name" value="MONOOXYGENASE, FAD-BINDING"/>
    <property type="match status" value="1"/>
</dbReference>
<sequence length="422" mass="45908">MILKGMTDFSVMIIGGGIGGLALAHGLRRAGIPTSVYERTHHRNDWLQGYRIHINPAGAAALRACLPPAGWQAFLDTVSPGGGFGFLTDRCTELLAMTDVEINPSSDAPENRHYAVSRIRLRDTLLAGLEDILHPGKTFTRYDVAGNRVIAHFADGTTATADLLIGADGANSRVRRQLLPHAHRIDTGAVAIAGKYELTPEREKTLPAALATRANLVVPRSRGSLFTAVWKQSHQPTDRPLNDLTDYVLWGFTDAADRFPPDLQDLDGRALQRTVIERIPGWSPAFHRLIAESDPDTVNAFNVKSATPVNPWPSGRVTLLGDAIHNMTPMAGIGANTALRDADLLRRTLMAVHAGEMPLIPAISKYEREMIDYGFAAVKKSLRNARSAAQSTRATRTALRVMLRLAAATPPLHRAMARQLGN</sequence>
<keyword evidence="4" id="KW-0503">Monooxygenase</keyword>
<dbReference type="Pfam" id="PF13450">
    <property type="entry name" value="NAD_binding_8"/>
    <property type="match status" value="1"/>
</dbReference>
<dbReference type="GO" id="GO:0071949">
    <property type="term" value="F:FAD binding"/>
    <property type="evidence" value="ECO:0007669"/>
    <property type="project" value="InterPro"/>
</dbReference>
<proteinExistence type="predicted"/>
<evidence type="ECO:0000256" key="4">
    <source>
        <dbReference type="ARBA" id="ARBA00023033"/>
    </source>
</evidence>
<evidence type="ECO:0000313" key="6">
    <source>
        <dbReference type="EMBL" id="SCE93201.1"/>
    </source>
</evidence>
<evidence type="ECO:0000256" key="2">
    <source>
        <dbReference type="ARBA" id="ARBA00022827"/>
    </source>
</evidence>
<dbReference type="InterPro" id="IPR002938">
    <property type="entry name" value="FAD-bd"/>
</dbReference>
<dbReference type="InterPro" id="IPR036188">
    <property type="entry name" value="FAD/NAD-bd_sf"/>
</dbReference>
<name>A0A1C4WB83_MICVI</name>
<dbReference type="Pfam" id="PF01494">
    <property type="entry name" value="FAD_binding_3"/>
    <property type="match status" value="1"/>
</dbReference>
<keyword evidence="7" id="KW-1185">Reference proteome</keyword>
<evidence type="ECO:0000256" key="1">
    <source>
        <dbReference type="ARBA" id="ARBA00022630"/>
    </source>
</evidence>
<dbReference type="SUPFAM" id="SSF51905">
    <property type="entry name" value="FAD/NAD(P)-binding domain"/>
    <property type="match status" value="1"/>
</dbReference>
<dbReference type="Proteomes" id="UP000198242">
    <property type="component" value="Chromosome I"/>
</dbReference>
<keyword evidence="2" id="KW-0274">FAD</keyword>
<evidence type="ECO:0000313" key="7">
    <source>
        <dbReference type="Proteomes" id="UP000198242"/>
    </source>
</evidence>
<feature type="domain" description="FAD-binding" evidence="5">
    <location>
        <begin position="157"/>
        <end position="356"/>
    </location>
</feature>